<gene>
    <name evidence="1" type="ORF">PAXINDRAFT_36901</name>
</gene>
<keyword evidence="2" id="KW-1185">Reference proteome</keyword>
<dbReference type="OrthoDB" id="3183574at2759"/>
<feature type="non-terminal residue" evidence="1">
    <location>
        <position position="1"/>
    </location>
</feature>
<dbReference type="HOGENOM" id="CLU_2564689_0_0_1"/>
<feature type="non-terminal residue" evidence="1">
    <location>
        <position position="82"/>
    </location>
</feature>
<reference evidence="2" key="2">
    <citation type="submission" date="2015-01" db="EMBL/GenBank/DDBJ databases">
        <title>Evolutionary Origins and Diversification of the Mycorrhizal Mutualists.</title>
        <authorList>
            <consortium name="DOE Joint Genome Institute"/>
            <consortium name="Mycorrhizal Genomics Consortium"/>
            <person name="Kohler A."/>
            <person name="Kuo A."/>
            <person name="Nagy L.G."/>
            <person name="Floudas D."/>
            <person name="Copeland A."/>
            <person name="Barry K.W."/>
            <person name="Cichocki N."/>
            <person name="Veneault-Fourrey C."/>
            <person name="LaButti K."/>
            <person name="Lindquist E.A."/>
            <person name="Lipzen A."/>
            <person name="Lundell T."/>
            <person name="Morin E."/>
            <person name="Murat C."/>
            <person name="Riley R."/>
            <person name="Ohm R."/>
            <person name="Sun H."/>
            <person name="Tunlid A."/>
            <person name="Henrissat B."/>
            <person name="Grigoriev I.V."/>
            <person name="Hibbett D.S."/>
            <person name="Martin F."/>
        </authorList>
    </citation>
    <scope>NUCLEOTIDE SEQUENCE [LARGE SCALE GENOMIC DNA]</scope>
    <source>
        <strain evidence="2">ATCC 200175</strain>
    </source>
</reference>
<evidence type="ECO:0000313" key="2">
    <source>
        <dbReference type="Proteomes" id="UP000053647"/>
    </source>
</evidence>
<accession>A0A0C9SST2</accession>
<proteinExistence type="predicted"/>
<dbReference type="EMBL" id="KN821451">
    <property type="protein sequence ID" value="KIJ04860.1"/>
    <property type="molecule type" value="Genomic_DNA"/>
</dbReference>
<sequence>HVMKRLRGLGYIPIKDVTQRCCHYHASNDITSIIMLTNGDRTIDIIESTIVSVLSLIFKFHLTAVMNYTTAEGFFSAYPVLM</sequence>
<protein>
    <submittedName>
        <fullName evidence="1">Uncharacterized protein</fullName>
    </submittedName>
</protein>
<dbReference type="Proteomes" id="UP000053647">
    <property type="component" value="Unassembled WGS sequence"/>
</dbReference>
<evidence type="ECO:0000313" key="1">
    <source>
        <dbReference type="EMBL" id="KIJ04860.1"/>
    </source>
</evidence>
<organism evidence="1 2">
    <name type="scientific">Paxillus involutus ATCC 200175</name>
    <dbReference type="NCBI Taxonomy" id="664439"/>
    <lineage>
        <taxon>Eukaryota</taxon>
        <taxon>Fungi</taxon>
        <taxon>Dikarya</taxon>
        <taxon>Basidiomycota</taxon>
        <taxon>Agaricomycotina</taxon>
        <taxon>Agaricomycetes</taxon>
        <taxon>Agaricomycetidae</taxon>
        <taxon>Boletales</taxon>
        <taxon>Paxilineae</taxon>
        <taxon>Paxillaceae</taxon>
        <taxon>Paxillus</taxon>
    </lineage>
</organism>
<reference evidence="1 2" key="1">
    <citation type="submission" date="2014-06" db="EMBL/GenBank/DDBJ databases">
        <authorList>
            <consortium name="DOE Joint Genome Institute"/>
            <person name="Kuo A."/>
            <person name="Kohler A."/>
            <person name="Nagy L.G."/>
            <person name="Floudas D."/>
            <person name="Copeland A."/>
            <person name="Barry K.W."/>
            <person name="Cichocki N."/>
            <person name="Veneault-Fourrey C."/>
            <person name="LaButti K."/>
            <person name="Lindquist E.A."/>
            <person name="Lipzen A."/>
            <person name="Lundell T."/>
            <person name="Morin E."/>
            <person name="Murat C."/>
            <person name="Sun H."/>
            <person name="Tunlid A."/>
            <person name="Henrissat B."/>
            <person name="Grigoriev I.V."/>
            <person name="Hibbett D.S."/>
            <person name="Martin F."/>
            <person name="Nordberg H.P."/>
            <person name="Cantor M.N."/>
            <person name="Hua S.X."/>
        </authorList>
    </citation>
    <scope>NUCLEOTIDE SEQUENCE [LARGE SCALE GENOMIC DNA]</scope>
    <source>
        <strain evidence="1 2">ATCC 200175</strain>
    </source>
</reference>
<dbReference type="AlphaFoldDB" id="A0A0C9SST2"/>
<name>A0A0C9SST2_PAXIN</name>